<dbReference type="EMBL" id="CP026304">
    <property type="protein sequence ID" value="AVZ76129.1"/>
    <property type="molecule type" value="Genomic_DNA"/>
</dbReference>
<reference evidence="1 2" key="1">
    <citation type="submission" date="2018-01" db="EMBL/GenBank/DDBJ databases">
        <title>Complete genome sequence of Streptomyces lunaelactis MM109T, a Ferroverdin A producer isolated from cave moonmilk deposits.</title>
        <authorList>
            <person name="Naome A."/>
            <person name="Martinet L."/>
            <person name="Maciejewska M."/>
            <person name="Anderssen S."/>
            <person name="Adam D."/>
            <person name="Tenconi E."/>
            <person name="Deflandre B."/>
            <person name="Arguelles-Arias A."/>
            <person name="Calusinska M."/>
            <person name="Copieters W."/>
            <person name="Karim L."/>
            <person name="Hanikenne M."/>
            <person name="Baurain D."/>
            <person name="van Wezel G."/>
            <person name="Smargiasso N."/>
            <person name="de Pauw E."/>
            <person name="Delfosse P."/>
            <person name="Rigali S."/>
        </authorList>
    </citation>
    <scope>NUCLEOTIDE SEQUENCE [LARGE SCALE GENOMIC DNA]</scope>
    <source>
        <strain evidence="1 2">MM109</strain>
    </source>
</reference>
<dbReference type="Proteomes" id="UP000244201">
    <property type="component" value="Chromosome"/>
</dbReference>
<dbReference type="GeneID" id="55659860"/>
<evidence type="ECO:0000313" key="1">
    <source>
        <dbReference type="EMBL" id="AVZ76129.1"/>
    </source>
</evidence>
<evidence type="ECO:0000313" key="2">
    <source>
        <dbReference type="Proteomes" id="UP000244201"/>
    </source>
</evidence>
<keyword evidence="2" id="KW-1185">Reference proteome</keyword>
<gene>
    <name evidence="1" type="ORF">SLUN_31930</name>
</gene>
<organism evidence="1 2">
    <name type="scientific">Streptomyces lunaelactis</name>
    <dbReference type="NCBI Taxonomy" id="1535768"/>
    <lineage>
        <taxon>Bacteria</taxon>
        <taxon>Bacillati</taxon>
        <taxon>Actinomycetota</taxon>
        <taxon>Actinomycetes</taxon>
        <taxon>Kitasatosporales</taxon>
        <taxon>Streptomycetaceae</taxon>
        <taxon>Streptomyces</taxon>
    </lineage>
</organism>
<sequence>MAELIRRLRFGADVGYHSFCLQESDDADLPVPYPDDSVFGQFLTSFPGRVDIFSAAHTHTAAVTAEVWDGRPPEEDWARWDEHGEAEFVSTSGEVAVCSMSLGRTDQTVTLSDKGGTWQVQVCCAGRDEAERLSAETGTADGIERYLVRFWPQA</sequence>
<dbReference type="KEGG" id="slk:SLUN_31930"/>
<proteinExistence type="predicted"/>
<name>A0A2R4TAF4_9ACTN</name>
<accession>A0A2R4TAF4</accession>
<dbReference type="AlphaFoldDB" id="A0A2R4TAF4"/>
<dbReference type="RefSeq" id="WP_108153418.1">
    <property type="nucleotide sequence ID" value="NZ_CP026304.1"/>
</dbReference>
<dbReference type="OrthoDB" id="4324574at2"/>
<protein>
    <submittedName>
        <fullName evidence="1">Uncharacterized protein</fullName>
    </submittedName>
</protein>